<evidence type="ECO:0000313" key="2">
    <source>
        <dbReference type="Proteomes" id="UP000194546"/>
    </source>
</evidence>
<reference evidence="1 2" key="1">
    <citation type="submission" date="2017-03" db="EMBL/GenBank/DDBJ databases">
        <title>Genome analysis of strain PAMC 26510.</title>
        <authorList>
            <person name="Oh H.-M."/>
            <person name="Yang J.-A."/>
        </authorList>
    </citation>
    <scope>NUCLEOTIDE SEQUENCE [LARGE SCALE GENOMIC DNA]</scope>
    <source>
        <strain evidence="1 2">PAMC 26510</strain>
    </source>
</reference>
<gene>
    <name evidence="1" type="ORF">PAMC26510_23210</name>
</gene>
<dbReference type="Proteomes" id="UP000194546">
    <property type="component" value="Unassembled WGS sequence"/>
</dbReference>
<organism evidence="1 2">
    <name type="scientific">Caballeronia sordidicola</name>
    <name type="common">Burkholderia sordidicola</name>
    <dbReference type="NCBI Taxonomy" id="196367"/>
    <lineage>
        <taxon>Bacteria</taxon>
        <taxon>Pseudomonadati</taxon>
        <taxon>Pseudomonadota</taxon>
        <taxon>Betaproteobacteria</taxon>
        <taxon>Burkholderiales</taxon>
        <taxon>Burkholderiaceae</taxon>
        <taxon>Caballeronia</taxon>
    </lineage>
</organism>
<name>A0A242MJ48_CABSO</name>
<protein>
    <submittedName>
        <fullName evidence="1">Uncharacterized protein</fullName>
    </submittedName>
</protein>
<accession>A0A242MJ48</accession>
<proteinExistence type="predicted"/>
<sequence>MNVKETIVREHEQREGNRLEALKDDKQMRDAAAGYCKKALSRCAKQASWN</sequence>
<evidence type="ECO:0000313" key="1">
    <source>
        <dbReference type="EMBL" id="OTP71320.1"/>
    </source>
</evidence>
<dbReference type="AlphaFoldDB" id="A0A242MJ48"/>
<dbReference type="EMBL" id="NBTY01000127">
    <property type="protein sequence ID" value="OTP71320.1"/>
    <property type="molecule type" value="Genomic_DNA"/>
</dbReference>
<comment type="caution">
    <text evidence="1">The sequence shown here is derived from an EMBL/GenBank/DDBJ whole genome shotgun (WGS) entry which is preliminary data.</text>
</comment>